<evidence type="ECO:0000313" key="3">
    <source>
        <dbReference type="Proteomes" id="UP000031523"/>
    </source>
</evidence>
<organism evidence="2 3">
    <name type="scientific">Streptomyces albus (strain ATCC 21838 / DSM 41398 / FERM P-419 / JCM 4703 / NBRC 107858)</name>
    <dbReference type="NCBI Taxonomy" id="1081613"/>
    <lineage>
        <taxon>Bacteria</taxon>
        <taxon>Bacillati</taxon>
        <taxon>Actinomycetota</taxon>
        <taxon>Actinomycetes</taxon>
        <taxon>Kitasatosporales</taxon>
        <taxon>Streptomycetaceae</taxon>
        <taxon>Streptomyces</taxon>
    </lineage>
</organism>
<dbReference type="SMART" id="SM00421">
    <property type="entry name" value="HTH_LUXR"/>
    <property type="match status" value="1"/>
</dbReference>
<dbReference type="GO" id="GO:0003677">
    <property type="term" value="F:DNA binding"/>
    <property type="evidence" value="ECO:0007669"/>
    <property type="project" value="InterPro"/>
</dbReference>
<keyword evidence="3" id="KW-1185">Reference proteome</keyword>
<dbReference type="GO" id="GO:0006355">
    <property type="term" value="P:regulation of DNA-templated transcription"/>
    <property type="evidence" value="ECO:0007669"/>
    <property type="project" value="InterPro"/>
</dbReference>
<evidence type="ECO:0000259" key="1">
    <source>
        <dbReference type="SMART" id="SM00421"/>
    </source>
</evidence>
<dbReference type="InterPro" id="IPR016032">
    <property type="entry name" value="Sig_transdc_resp-reg_C-effctor"/>
</dbReference>
<feature type="domain" description="HTH luxR-type" evidence="1">
    <location>
        <begin position="21"/>
        <end position="63"/>
    </location>
</feature>
<dbReference type="EMBL" id="CP010519">
    <property type="protein sequence ID" value="AJE83018.1"/>
    <property type="molecule type" value="Genomic_DNA"/>
</dbReference>
<dbReference type="AlphaFoldDB" id="A0A0B5EL02"/>
<dbReference type="KEGG" id="sals:SLNWT_2642"/>
<dbReference type="PRINTS" id="PR00038">
    <property type="entry name" value="HTHLUXR"/>
</dbReference>
<dbReference type="InterPro" id="IPR000792">
    <property type="entry name" value="Tscrpt_reg_LuxR_C"/>
</dbReference>
<reference evidence="2 3" key="1">
    <citation type="submission" date="2015-01" db="EMBL/GenBank/DDBJ databases">
        <title>Enhanced salinomycin production by adjusting the supply of polyketide extender units in Streptomyce albus DSM 41398.</title>
        <authorList>
            <person name="Lu C."/>
        </authorList>
    </citation>
    <scope>NUCLEOTIDE SEQUENCE [LARGE SCALE GENOMIC DNA]</scope>
    <source>
        <strain evidence="3">ATCC 21838 / DSM 41398 / FERM P-419 / JCM 4703 / NBRC 107858</strain>
    </source>
</reference>
<evidence type="ECO:0000313" key="2">
    <source>
        <dbReference type="EMBL" id="AJE83018.1"/>
    </source>
</evidence>
<dbReference type="Proteomes" id="UP000031523">
    <property type="component" value="Chromosome"/>
</dbReference>
<dbReference type="Gene3D" id="1.10.10.10">
    <property type="entry name" value="Winged helix-like DNA-binding domain superfamily/Winged helix DNA-binding domain"/>
    <property type="match status" value="1"/>
</dbReference>
<sequence length="82" mass="8817">MFGLAAGTGLASRRSAARQRVESLTVREREVLGLLGGGLSNGQIARRLHVVEGTVKAQSIRSTRSVRSTRFLSLSPGRESRP</sequence>
<name>A0A0B5EL02_STRA4</name>
<accession>A0A0B5EL02</accession>
<dbReference type="InterPro" id="IPR036388">
    <property type="entry name" value="WH-like_DNA-bd_sf"/>
</dbReference>
<dbReference type="SUPFAM" id="SSF46894">
    <property type="entry name" value="C-terminal effector domain of the bipartite response regulators"/>
    <property type="match status" value="1"/>
</dbReference>
<protein>
    <submittedName>
        <fullName evidence="2">Two component system response regulator</fullName>
    </submittedName>
</protein>
<dbReference type="Pfam" id="PF00196">
    <property type="entry name" value="GerE"/>
    <property type="match status" value="1"/>
</dbReference>
<gene>
    <name evidence="2" type="ORF">SLNWT_2642</name>
</gene>
<proteinExistence type="predicted"/>